<dbReference type="Pfam" id="PF07993">
    <property type="entry name" value="NAD_binding_4"/>
    <property type="match status" value="1"/>
</dbReference>
<dbReference type="PROSITE" id="PS50075">
    <property type="entry name" value="CARRIER"/>
    <property type="match status" value="1"/>
</dbReference>
<dbReference type="AlphaFoldDB" id="A0A0B7N983"/>
<evidence type="ECO:0000256" key="2">
    <source>
        <dbReference type="ARBA" id="ARBA00022553"/>
    </source>
</evidence>
<dbReference type="Pfam" id="PF00501">
    <property type="entry name" value="AMP-binding"/>
    <property type="match status" value="1"/>
</dbReference>
<organism evidence="5 6">
    <name type="scientific">Parasitella parasitica</name>
    <dbReference type="NCBI Taxonomy" id="35722"/>
    <lineage>
        <taxon>Eukaryota</taxon>
        <taxon>Fungi</taxon>
        <taxon>Fungi incertae sedis</taxon>
        <taxon>Mucoromycota</taxon>
        <taxon>Mucoromycotina</taxon>
        <taxon>Mucoromycetes</taxon>
        <taxon>Mucorales</taxon>
        <taxon>Mucorineae</taxon>
        <taxon>Mucoraceae</taxon>
        <taxon>Parasitella</taxon>
    </lineage>
</organism>
<dbReference type="SMART" id="SM00823">
    <property type="entry name" value="PKS_PP"/>
    <property type="match status" value="1"/>
</dbReference>
<dbReference type="SUPFAM" id="SSF56801">
    <property type="entry name" value="Acetyl-CoA synthetase-like"/>
    <property type="match status" value="1"/>
</dbReference>
<keyword evidence="3" id="KW-0472">Membrane</keyword>
<dbReference type="InterPro" id="IPR036291">
    <property type="entry name" value="NAD(P)-bd_dom_sf"/>
</dbReference>
<evidence type="ECO:0000259" key="4">
    <source>
        <dbReference type="PROSITE" id="PS50075"/>
    </source>
</evidence>
<accession>A0A0B7N983</accession>
<keyword evidence="1" id="KW-0596">Phosphopantetheine</keyword>
<keyword evidence="3" id="KW-1133">Transmembrane helix</keyword>
<dbReference type="PROSITE" id="PS00012">
    <property type="entry name" value="PHOSPHOPANTETHEINE"/>
    <property type="match status" value="1"/>
</dbReference>
<dbReference type="PANTHER" id="PTHR44845">
    <property type="entry name" value="CARRIER DOMAIN-CONTAINING PROTEIN"/>
    <property type="match status" value="1"/>
</dbReference>
<dbReference type="InterPro" id="IPR020806">
    <property type="entry name" value="PKS_PP-bd"/>
</dbReference>
<gene>
    <name evidence="5" type="primary">PARPA_05842.1 scaffold 20154</name>
</gene>
<dbReference type="GO" id="GO:0031177">
    <property type="term" value="F:phosphopantetheine binding"/>
    <property type="evidence" value="ECO:0007669"/>
    <property type="project" value="InterPro"/>
</dbReference>
<dbReference type="SUPFAM" id="SSF51735">
    <property type="entry name" value="NAD(P)-binding Rossmann-fold domains"/>
    <property type="match status" value="1"/>
</dbReference>
<dbReference type="Pfam" id="PF00550">
    <property type="entry name" value="PP-binding"/>
    <property type="match status" value="1"/>
</dbReference>
<dbReference type="Gene3D" id="3.40.50.720">
    <property type="entry name" value="NAD(P)-binding Rossmann-like Domain"/>
    <property type="match status" value="1"/>
</dbReference>
<dbReference type="PANTHER" id="PTHR44845:SF6">
    <property type="entry name" value="BETA-ALANINE-ACTIVATING ENZYME"/>
    <property type="match status" value="1"/>
</dbReference>
<keyword evidence="6" id="KW-1185">Reference proteome</keyword>
<keyword evidence="2" id="KW-0597">Phosphoprotein</keyword>
<feature type="transmembrane region" description="Helical" evidence="3">
    <location>
        <begin position="233"/>
        <end position="252"/>
    </location>
</feature>
<protein>
    <recommendedName>
        <fullName evidence="4">Carrier domain-containing protein</fullName>
    </recommendedName>
</protein>
<reference evidence="5 6" key="1">
    <citation type="submission" date="2014-09" db="EMBL/GenBank/DDBJ databases">
        <authorList>
            <person name="Ellenberger Sabrina"/>
        </authorList>
    </citation>
    <scope>NUCLEOTIDE SEQUENCE [LARGE SCALE GENOMIC DNA]</scope>
    <source>
        <strain evidence="5 6">CBS 412.66</strain>
    </source>
</reference>
<dbReference type="STRING" id="35722.A0A0B7N983"/>
<evidence type="ECO:0000313" key="6">
    <source>
        <dbReference type="Proteomes" id="UP000054107"/>
    </source>
</evidence>
<evidence type="ECO:0000256" key="3">
    <source>
        <dbReference type="SAM" id="Phobius"/>
    </source>
</evidence>
<dbReference type="InterPro" id="IPR036736">
    <property type="entry name" value="ACP-like_sf"/>
</dbReference>
<keyword evidence="3" id="KW-0812">Transmembrane</keyword>
<dbReference type="InterPro" id="IPR000873">
    <property type="entry name" value="AMP-dep_synth/lig_dom"/>
</dbReference>
<dbReference type="InterPro" id="IPR009081">
    <property type="entry name" value="PP-bd_ACP"/>
</dbReference>
<dbReference type="Gene3D" id="3.40.50.12780">
    <property type="entry name" value="N-terminal domain of ligase-like"/>
    <property type="match status" value="1"/>
</dbReference>
<dbReference type="EMBL" id="LN727218">
    <property type="protein sequence ID" value="CEP11935.1"/>
    <property type="molecule type" value="Genomic_DNA"/>
</dbReference>
<dbReference type="Pfam" id="PF23562">
    <property type="entry name" value="AMP-binding_C_3"/>
    <property type="match status" value="1"/>
</dbReference>
<name>A0A0B7N983_9FUNG</name>
<dbReference type="InterPro" id="IPR013120">
    <property type="entry name" value="FAR_NAD-bd"/>
</dbReference>
<evidence type="ECO:0000313" key="5">
    <source>
        <dbReference type="EMBL" id="CEP11935.1"/>
    </source>
</evidence>
<dbReference type="InterPro" id="IPR006162">
    <property type="entry name" value="Ppantetheine_attach_site"/>
</dbReference>
<dbReference type="Proteomes" id="UP000054107">
    <property type="component" value="Unassembled WGS sequence"/>
</dbReference>
<dbReference type="Gene3D" id="1.10.1200.10">
    <property type="entry name" value="ACP-like"/>
    <property type="match status" value="1"/>
</dbReference>
<dbReference type="OrthoDB" id="429813at2759"/>
<proteinExistence type="predicted"/>
<evidence type="ECO:0000256" key="1">
    <source>
        <dbReference type="ARBA" id="ARBA00022450"/>
    </source>
</evidence>
<sequence length="1059" mass="119271">MSTLNAPAHVNFALGQSVAHHFKAFTNYMNKQTEMHANKAFARYDSNGVFKTLTYADIDRLATNLACKWASDAQGTEVVSFISDHSINYMIVLLAVMKLRITLLAISPRNSEAADVNLLEKTQSKLLIANAKYESTAKEVVSQVSGVKLIVIPPLDIEAMIKEPLNPDYKQILNLEFSDEDILKPALIIHSSGSTAFPKPIYLSNRYLFNVMNNFELLVNANDKMESLTDKDVFLPAVPLFHIFGFFGYFSVTAFGGSCIFLEQFPPSQAEITKALEANNVTLMAAPPLILEQMIPYLEGTQDFTAVQKLKYVIFGGAPLKHESGAWLHSHGVNVRNMYGSTETGAIMASNFDRKSNNWGSLCLFRKDSQGMPYGTFEVNDQSEPNIKHLYIHADSPCMANNVSNRADGGYDTQDLFIENPNFPGYFDYLGRRDDTLIMENGEKTNPVPMEATIRQSPMIEQVAVLGQSRQCTAALIQLNRDFAERFGPEEIIATVHAAVKEANLECPGHSKLLPQMVKILPFNKTLPSTDKGTVMRKKAESAYQDVVDKLYRDFLEGPTSHTKTNAGDDTSTWTPEDTEDFLITCASEVLDVSRATFKDRTQSVFDFGLNSLLAIQLRNRIAEYFDDVPQNFLFQHPSIESMRQALMSGQGEDISEQIEKRYQQTQRLAESYIKKAKIDFSRARNHYNERKGKVILLTGVTGSLGSFMLRDLLQDPTVEKVYCCVRGKNDQLQNRLYEAFETRSLDASLLSTDRVEVLPMRFSEPFLGFTEERYYQLKEEITIVQHCAWLLNFNMPVDHFDKECIQPFYNLLKFAYKEVNPMHVHFISSISASAAAGTEIIEEPLPLDAHVAMPMGYAQSKFVVEILFNYLTAEKNFPCYIERLGQVCGDSVNGVWNVSEQYPLMFIGGGSVMHEMPNLDTVIDWITVDYAAASIADIMLRTANLPANTEQSIYHIVNPRLVMWSDVLTAMKKSGMKFNTVEPAQWVEDLAKDDSNPAFRLMSFYEDNFKGSFNMPVWKTEKTSALTPIISQAPVLDADLFSKFLTRWQSVGFYNPAV</sequence>
<feature type="domain" description="Carrier" evidence="4">
    <location>
        <begin position="577"/>
        <end position="651"/>
    </location>
</feature>
<dbReference type="InterPro" id="IPR042099">
    <property type="entry name" value="ANL_N_sf"/>
</dbReference>
<dbReference type="SUPFAM" id="SSF47336">
    <property type="entry name" value="ACP-like"/>
    <property type="match status" value="1"/>
</dbReference>